<dbReference type="AlphaFoldDB" id="A0A2S3VMR9"/>
<comment type="caution">
    <text evidence="1">The sequence shown here is derived from an EMBL/GenBank/DDBJ whole genome shotgun (WGS) entry which is preliminary data.</text>
</comment>
<dbReference type="OrthoDB" id="8753706at2"/>
<evidence type="ECO:0008006" key="3">
    <source>
        <dbReference type="Google" id="ProtNLM"/>
    </source>
</evidence>
<dbReference type="Proteomes" id="UP000237440">
    <property type="component" value="Unassembled WGS sequence"/>
</dbReference>
<accession>A0A2S3VMR9</accession>
<protein>
    <recommendedName>
        <fullName evidence="3">CHAT domain-containing protein</fullName>
    </recommendedName>
</protein>
<evidence type="ECO:0000313" key="1">
    <source>
        <dbReference type="EMBL" id="POF41210.1"/>
    </source>
</evidence>
<dbReference type="EMBL" id="MUJK01000005">
    <property type="protein sequence ID" value="POF41210.1"/>
    <property type="molecule type" value="Genomic_DNA"/>
</dbReference>
<reference evidence="2" key="1">
    <citation type="submission" date="2017-02" db="EMBL/GenBank/DDBJ databases">
        <authorList>
            <person name="Furmanczyk E.M."/>
        </authorList>
    </citation>
    <scope>NUCLEOTIDE SEQUENCE [LARGE SCALE GENOMIC DNA]</scope>
    <source>
        <strain evidence="2">AP3_22</strain>
    </source>
</reference>
<dbReference type="RefSeq" id="WP_103396088.1">
    <property type="nucleotide sequence ID" value="NZ_MUJK01000005.1"/>
</dbReference>
<organism evidence="1 2">
    <name type="scientific">Pseudomonas laurylsulfativorans</name>
    <dbReference type="NCBI Taxonomy" id="1943631"/>
    <lineage>
        <taxon>Bacteria</taxon>
        <taxon>Pseudomonadati</taxon>
        <taxon>Pseudomonadota</taxon>
        <taxon>Gammaproteobacteria</taxon>
        <taxon>Pseudomonadales</taxon>
        <taxon>Pseudomonadaceae</taxon>
        <taxon>Pseudomonas</taxon>
    </lineage>
</organism>
<keyword evidence="2" id="KW-1185">Reference proteome</keyword>
<proteinExistence type="predicted"/>
<gene>
    <name evidence="1" type="ORF">B0D71_18435</name>
</gene>
<name>A0A2S3VMR9_9PSED</name>
<sequence>MKRQHKSNRAILVLECPWELDTDDSNRSSVLPFVEGIAKYAGDTEVYHANFYDKSSFKKALAYLCKCRFESTVVYIAAHGYKKKIAGIDIFDLLLEIGKYSKSSNITGIMLGSCFVGKETTSIQVCIEGTNIKWCAGYASSCEWLTGTMIDCSIMAALLELDDEDFGDRDNVIGELASALSPFSKTFVIGDDYKGASVTLEDSIQFVVQATGQGNRARTVTEDVLDAYEFFQEYESA</sequence>
<evidence type="ECO:0000313" key="2">
    <source>
        <dbReference type="Proteomes" id="UP000237440"/>
    </source>
</evidence>